<proteinExistence type="predicted"/>
<sequence length="76" mass="8593">MHIILGNLHLWWEHQFYQSCLRADGSAQTGQLASAVVEVMVRDMRSHPSPSTTCLPVQQFGGWKKKNLVAMRERGA</sequence>
<protein>
    <submittedName>
        <fullName evidence="1">Uncharacterized protein</fullName>
    </submittedName>
</protein>
<dbReference type="EMBL" id="BGPR01000018">
    <property type="protein sequence ID" value="GBL79316.1"/>
    <property type="molecule type" value="Genomic_DNA"/>
</dbReference>
<dbReference type="AlphaFoldDB" id="A0A4Y2AJA1"/>
<name>A0A4Y2AJA1_ARAVE</name>
<keyword evidence="2" id="KW-1185">Reference proteome</keyword>
<organism evidence="1 2">
    <name type="scientific">Araneus ventricosus</name>
    <name type="common">Orbweaver spider</name>
    <name type="synonym">Epeira ventricosa</name>
    <dbReference type="NCBI Taxonomy" id="182803"/>
    <lineage>
        <taxon>Eukaryota</taxon>
        <taxon>Metazoa</taxon>
        <taxon>Ecdysozoa</taxon>
        <taxon>Arthropoda</taxon>
        <taxon>Chelicerata</taxon>
        <taxon>Arachnida</taxon>
        <taxon>Araneae</taxon>
        <taxon>Araneomorphae</taxon>
        <taxon>Entelegynae</taxon>
        <taxon>Araneoidea</taxon>
        <taxon>Araneidae</taxon>
        <taxon>Araneus</taxon>
    </lineage>
</organism>
<comment type="caution">
    <text evidence="1">The sequence shown here is derived from an EMBL/GenBank/DDBJ whole genome shotgun (WGS) entry which is preliminary data.</text>
</comment>
<evidence type="ECO:0000313" key="2">
    <source>
        <dbReference type="Proteomes" id="UP000499080"/>
    </source>
</evidence>
<accession>A0A4Y2AJA1</accession>
<gene>
    <name evidence="1" type="ORF">AVEN_92522_1</name>
</gene>
<dbReference type="Proteomes" id="UP000499080">
    <property type="component" value="Unassembled WGS sequence"/>
</dbReference>
<reference evidence="1 2" key="1">
    <citation type="journal article" date="2019" name="Sci. Rep.">
        <title>Orb-weaving spider Araneus ventricosus genome elucidates the spidroin gene catalogue.</title>
        <authorList>
            <person name="Kono N."/>
            <person name="Nakamura H."/>
            <person name="Ohtoshi R."/>
            <person name="Moran D.A.P."/>
            <person name="Shinohara A."/>
            <person name="Yoshida Y."/>
            <person name="Fujiwara M."/>
            <person name="Mori M."/>
            <person name="Tomita M."/>
            <person name="Arakawa K."/>
        </authorList>
    </citation>
    <scope>NUCLEOTIDE SEQUENCE [LARGE SCALE GENOMIC DNA]</scope>
</reference>
<evidence type="ECO:0000313" key="1">
    <source>
        <dbReference type="EMBL" id="GBL79316.1"/>
    </source>
</evidence>